<sequence length="1574" mass="167285">MKNTTTSVHFHKYINCTILEIIRKDIRTKRQNFYMVISGKIREGLFFLILLLSVIFSEVIAQNAIVLENAKPGNPASEWQISGAGDPTIQGYATDISYNKGETARFKIKSNANAYTINIYRLGYYQGNGARLQGSATLTATLPQSQPNCLTDSNTGLLDCGNWTQSATWNIPASAVSGLYLAKLTRTNNGGSSHIAFIVRDDTSNSDILFQTSDATWQAYNVYGDNNNGKSLYTGSGGKAVKVSYNRPFITRDGGGGGGPSEDWLFNAEYPMIRWLEANGYDMTYTTNVDSDRRGNLIRNHKVFLSVGHDEYWSGTHKANVLAARNAGTHMAFFSGNEVYWKTRWENSIDGNGVSHRTLVCYKEGTLGENTCGGKCDPSPEWTGLWRDGCTFAGAGGCQPENALTGQISWELSDASLEVPSEYKNLRFWRNTSVANLSTGQKASFTYGTIGYEWNSEQELYRSSYPNGRILLSRTVIGGKVHNISLYKHNSGALVFGAGTVQWSWGLDGNHDRGNAAPSLDMQQATLNLFADMGTQPGTRQPGLVAATASTDTQAPVTVISSPVDNASSPVGVELTITGTASDNQVLAGVEVSTDGGSTWSLATGNSNWSYKWTPTVEGAATIQSRAFDDSGNMGAPVIVNLNITGQVINCPCTVFEPTAGPTGQLLNDGQALQLGMKFRSSVNGFVSGVRFYKQSGNTGTHIGQLYSRTGSLLAQATFINETASGWQEVAFSSPVAINANTTYVISYHSSDGFYSETNPFFNNALVKPPLTGLQNGTDGPNGVYTYSAIPAFPDQNFESSNYWVDVVFDTYPTTNNPPTVAITAPANNATFTVPTAIVINATAADSDGSVSKVEFFQGTTKLGEDLSSPYSFTWNNAAAGTYSLTARATDDKAVVNTSAVVSVTVNPDPGSFACPCTVFEPEAGPAGTIVTDGQAVQLGMKFRSSVNGFVSGVRFYKQSGNTGTHIGQLHSSTGSLLAQVTFTNETASGWQEVAFSSPVAINANTTYVISYHSSDGFYSETNPFFNNALVRPPLTGLQSGTDGPNGVYTYSAIPAFPDQNFESSNYWVDVVFNTFTTTNNPPTVAITTPANNATFTAPAAIVINATAADSDGTVSKVEFFQGTTKLGEDLSSPYSFTWNNAAAGTYSLTARATDDKGMVNTSAVVSVTVNPDPGSFACPCTVFEPTAGPTGQLLNDQSQALQLGMKFRSSVNGFVAGVRFYKQSGNTGTHIGQLYSRTGSLLAQATFINETASGWQEVAFSSPVAINANTTYVISYHSSDGFYSETNPFFNNALVKPPLTGLQSGTDGPNGVYTYSAIPAFPDQNFESSNYWVDVVFNTFITTNNPPTVAITTPANNATFTAPAAIVIDATASDTDGTISKVEFFQGTTKLGEDLSSPYSFTWSDVASGNYSLTAIAIDNLGAATTSALVNISVNAPPAVAITAPLNNASFTSPAAITIDATASDSDGTISKVEFFQGTTKLGEDLSSPYSFTWSDVAAGNYSLTAIATDDKGAATTSALVNITVNAPPAIAITAPLNNASFNFPATIVIDATASDTDGTISKVEFFQGTTKL</sequence>
<dbReference type="InterPro" id="IPR046540">
    <property type="entry name" value="DMFA2_C"/>
</dbReference>
<keyword evidence="1" id="KW-0812">Transmembrane</keyword>
<dbReference type="SMART" id="SM00089">
    <property type="entry name" value="PKD"/>
    <property type="match status" value="4"/>
</dbReference>
<dbReference type="eggNOG" id="COG1749">
    <property type="taxonomic scope" value="Bacteria"/>
</dbReference>
<dbReference type="Pfam" id="PF17957">
    <property type="entry name" value="Big_7"/>
    <property type="match status" value="6"/>
</dbReference>
<feature type="domain" description="PKD/Chitinase" evidence="2">
    <location>
        <begin position="1349"/>
        <end position="1436"/>
    </location>
</feature>
<feature type="domain" description="PKD/Chitinase" evidence="2">
    <location>
        <begin position="820"/>
        <end position="907"/>
    </location>
</feature>
<dbReference type="InterPro" id="IPR035986">
    <property type="entry name" value="PKD_dom_sf"/>
</dbReference>
<feature type="domain" description="PKD/Chitinase" evidence="2">
    <location>
        <begin position="1449"/>
        <end position="1527"/>
    </location>
</feature>
<dbReference type="InterPro" id="IPR014756">
    <property type="entry name" value="Ig_E-set"/>
</dbReference>
<dbReference type="InterPro" id="IPR022409">
    <property type="entry name" value="PKD/Chitinase_dom"/>
</dbReference>
<dbReference type="SUPFAM" id="SSF49299">
    <property type="entry name" value="PKD domain"/>
    <property type="match status" value="1"/>
</dbReference>
<feature type="non-terminal residue" evidence="3">
    <location>
        <position position="1574"/>
    </location>
</feature>
<dbReference type="RefSeq" id="WP_006988914.1">
    <property type="nucleotide sequence ID" value="NZ_JH594606.1"/>
</dbReference>
<evidence type="ECO:0000313" key="4">
    <source>
        <dbReference type="Proteomes" id="UP000003844"/>
    </source>
</evidence>
<dbReference type="Gene3D" id="2.60.40.10">
    <property type="entry name" value="Immunoglobulins"/>
    <property type="match status" value="5"/>
</dbReference>
<dbReference type="InterPro" id="IPR025141">
    <property type="entry name" value="DUF4082"/>
</dbReference>
<dbReference type="OrthoDB" id="9775889at2"/>
<dbReference type="Gene3D" id="2.60.40.650">
    <property type="match status" value="1"/>
</dbReference>
<dbReference type="SUPFAM" id="SSF81296">
    <property type="entry name" value="E set domains"/>
    <property type="match status" value="1"/>
</dbReference>
<dbReference type="Pfam" id="PF20254">
    <property type="entry name" value="DMFA2_C"/>
    <property type="match status" value="1"/>
</dbReference>
<gene>
    <name evidence="3" type="ORF">Gilli_1966</name>
</gene>
<name>H2BT46_GILLR</name>
<dbReference type="InterPro" id="IPR013783">
    <property type="entry name" value="Ig-like_fold"/>
</dbReference>
<dbReference type="STRING" id="865937.Gilli_1966"/>
<reference evidence="4" key="1">
    <citation type="journal article" date="2012" name="Stand. Genomic Sci.">
        <title>Genome sequence of the Antarctic rhodopsins-containing flavobacterium Gillisia limnaea type strain (R-8282(T)).</title>
        <authorList>
            <person name="Riedel T."/>
            <person name="Held B."/>
            <person name="Nolan M."/>
            <person name="Lucas S."/>
            <person name="Lapidus A."/>
            <person name="Tice H."/>
            <person name="Del Rio T.G."/>
            <person name="Cheng J.F."/>
            <person name="Han C."/>
            <person name="Tapia R."/>
            <person name="Goodwin L.A."/>
            <person name="Pitluck S."/>
            <person name="Liolios K."/>
            <person name="Mavromatis K."/>
            <person name="Pagani I."/>
            <person name="Ivanova N."/>
            <person name="Mikhailova N."/>
            <person name="Pati A."/>
            <person name="Chen A."/>
            <person name="Palaniappan K."/>
            <person name="Land M."/>
            <person name="Rohde M."/>
            <person name="Tindall B.J."/>
            <person name="Detter J.C."/>
            <person name="Goker M."/>
            <person name="Bristow J."/>
            <person name="Eisen J.A."/>
            <person name="Markowitz V."/>
            <person name="Hugenholtz P."/>
            <person name="Kyrpides N.C."/>
            <person name="Klenk H.P."/>
            <person name="Woyke T."/>
        </authorList>
    </citation>
    <scope>NUCLEOTIDE SEQUENCE [LARGE SCALE GENOMIC DNA]</scope>
    <source>
        <strain evidence="4">DSM 15749 / LMG 21470 / R-8282</strain>
    </source>
</reference>
<keyword evidence="1" id="KW-1133">Transmembrane helix</keyword>
<keyword evidence="1" id="KW-0472">Membrane</keyword>
<proteinExistence type="predicted"/>
<organism evidence="3 4">
    <name type="scientific">Gillisia limnaea (strain DSM 15749 / LMG 21470 / R-8282)</name>
    <dbReference type="NCBI Taxonomy" id="865937"/>
    <lineage>
        <taxon>Bacteria</taxon>
        <taxon>Pseudomonadati</taxon>
        <taxon>Bacteroidota</taxon>
        <taxon>Flavobacteriia</taxon>
        <taxon>Flavobacteriales</taxon>
        <taxon>Flavobacteriaceae</taxon>
        <taxon>Gillisia</taxon>
    </lineage>
</organism>
<accession>H2BT46</accession>
<feature type="domain" description="PKD/Chitinase" evidence="2">
    <location>
        <begin position="1084"/>
        <end position="1171"/>
    </location>
</feature>
<dbReference type="Pfam" id="PF13313">
    <property type="entry name" value="DUF4082"/>
    <property type="match status" value="3"/>
</dbReference>
<protein>
    <recommendedName>
        <fullName evidence="2">PKD/Chitinase domain-containing protein</fullName>
    </recommendedName>
</protein>
<evidence type="ECO:0000313" key="3">
    <source>
        <dbReference type="EMBL" id="EHQ02604.1"/>
    </source>
</evidence>
<evidence type="ECO:0000256" key="1">
    <source>
        <dbReference type="SAM" id="Phobius"/>
    </source>
</evidence>
<evidence type="ECO:0000259" key="2">
    <source>
        <dbReference type="SMART" id="SM00089"/>
    </source>
</evidence>
<dbReference type="eggNOG" id="COG5295">
    <property type="taxonomic scope" value="Bacteria"/>
</dbReference>
<dbReference type="Proteomes" id="UP000003844">
    <property type="component" value="Unassembled WGS sequence"/>
</dbReference>
<dbReference type="HOGENOM" id="CLU_001554_1_0_10"/>
<dbReference type="EMBL" id="JH594606">
    <property type="protein sequence ID" value="EHQ02604.1"/>
    <property type="molecule type" value="Genomic_DNA"/>
</dbReference>
<feature type="transmembrane region" description="Helical" evidence="1">
    <location>
        <begin position="45"/>
        <end position="65"/>
    </location>
</feature>
<keyword evidence="4" id="KW-1185">Reference proteome</keyword>